<proteinExistence type="predicted"/>
<dbReference type="EMBL" id="JAUEPT010000002">
    <property type="protein sequence ID" value="KAK0454313.1"/>
    <property type="molecule type" value="Genomic_DNA"/>
</dbReference>
<organism evidence="2 3">
    <name type="scientific">Armillaria borealis</name>
    <dbReference type="NCBI Taxonomy" id="47425"/>
    <lineage>
        <taxon>Eukaryota</taxon>
        <taxon>Fungi</taxon>
        <taxon>Dikarya</taxon>
        <taxon>Basidiomycota</taxon>
        <taxon>Agaricomycotina</taxon>
        <taxon>Agaricomycetes</taxon>
        <taxon>Agaricomycetidae</taxon>
        <taxon>Agaricales</taxon>
        <taxon>Marasmiineae</taxon>
        <taxon>Physalacriaceae</taxon>
        <taxon>Armillaria</taxon>
    </lineage>
</organism>
<dbReference type="Proteomes" id="UP001175226">
    <property type="component" value="Unassembled WGS sequence"/>
</dbReference>
<sequence length="243" mass="27155">MAVMTSTLGKQHDGPALHSTSWERAEHRAKPRAAPSKVVPSPELQQCPFCATAFDTLLILIHDRPSSTRKATRLTHINIYLRDALDCVCLYCETTFIGPSILNPVLSVGEIGACAHEIHPLWSALPPLQNMACKIANVLVPWDEGERRNQSFAQEPKCAGSGCKDDHSSISLAVESGGKWTRSWRIVTGIEERLIKACWERNVDFIVNYYNKTNGFLYMVFAQKMYSNSYAEYPMLLSCGFSL</sequence>
<evidence type="ECO:0000313" key="3">
    <source>
        <dbReference type="Proteomes" id="UP001175226"/>
    </source>
</evidence>
<gene>
    <name evidence="2" type="ORF">EV421DRAFT_410109</name>
</gene>
<accession>A0AA39K4Q8</accession>
<feature type="region of interest" description="Disordered" evidence="1">
    <location>
        <begin position="1"/>
        <end position="40"/>
    </location>
</feature>
<reference evidence="2" key="1">
    <citation type="submission" date="2023-06" db="EMBL/GenBank/DDBJ databases">
        <authorList>
            <consortium name="Lawrence Berkeley National Laboratory"/>
            <person name="Ahrendt S."/>
            <person name="Sahu N."/>
            <person name="Indic B."/>
            <person name="Wong-Bajracharya J."/>
            <person name="Merenyi Z."/>
            <person name="Ke H.-M."/>
            <person name="Monk M."/>
            <person name="Kocsube S."/>
            <person name="Drula E."/>
            <person name="Lipzen A."/>
            <person name="Balint B."/>
            <person name="Henrissat B."/>
            <person name="Andreopoulos B."/>
            <person name="Martin F.M."/>
            <person name="Harder C.B."/>
            <person name="Rigling D."/>
            <person name="Ford K.L."/>
            <person name="Foster G.D."/>
            <person name="Pangilinan J."/>
            <person name="Papanicolaou A."/>
            <person name="Barry K."/>
            <person name="LaButti K."/>
            <person name="Viragh M."/>
            <person name="Koriabine M."/>
            <person name="Yan M."/>
            <person name="Riley R."/>
            <person name="Champramary S."/>
            <person name="Plett K.L."/>
            <person name="Tsai I.J."/>
            <person name="Slot J."/>
            <person name="Sipos G."/>
            <person name="Plett J."/>
            <person name="Nagy L.G."/>
            <person name="Grigoriev I.V."/>
        </authorList>
    </citation>
    <scope>NUCLEOTIDE SEQUENCE</scope>
    <source>
        <strain evidence="2">FPL87.14</strain>
    </source>
</reference>
<comment type="caution">
    <text evidence="2">The sequence shown here is derived from an EMBL/GenBank/DDBJ whole genome shotgun (WGS) entry which is preliminary data.</text>
</comment>
<keyword evidence="3" id="KW-1185">Reference proteome</keyword>
<protein>
    <submittedName>
        <fullName evidence="2">Uncharacterized protein</fullName>
    </submittedName>
</protein>
<evidence type="ECO:0000313" key="2">
    <source>
        <dbReference type="EMBL" id="KAK0454313.1"/>
    </source>
</evidence>
<dbReference type="AlphaFoldDB" id="A0AA39K4Q8"/>
<evidence type="ECO:0000256" key="1">
    <source>
        <dbReference type="SAM" id="MobiDB-lite"/>
    </source>
</evidence>
<feature type="compositionally biased region" description="Basic and acidic residues" evidence="1">
    <location>
        <begin position="10"/>
        <end position="28"/>
    </location>
</feature>
<name>A0AA39K4Q8_9AGAR</name>